<evidence type="ECO:0000259" key="1">
    <source>
        <dbReference type="Pfam" id="PF00814"/>
    </source>
</evidence>
<protein>
    <recommendedName>
        <fullName evidence="1">Gcp-like domain-containing protein</fullName>
    </recommendedName>
</protein>
<dbReference type="Proteomes" id="UP000229362">
    <property type="component" value="Unassembled WGS sequence"/>
</dbReference>
<comment type="caution">
    <text evidence="2">The sequence shown here is derived from an EMBL/GenBank/DDBJ whole genome shotgun (WGS) entry which is preliminary data.</text>
</comment>
<dbReference type="EMBL" id="PFBZ01000047">
    <property type="protein sequence ID" value="PIT86810.1"/>
    <property type="molecule type" value="Genomic_DNA"/>
</dbReference>
<dbReference type="Pfam" id="PF00814">
    <property type="entry name" value="TsaD"/>
    <property type="match status" value="1"/>
</dbReference>
<feature type="domain" description="Gcp-like" evidence="1">
    <location>
        <begin position="33"/>
        <end position="115"/>
    </location>
</feature>
<dbReference type="Gene3D" id="3.30.420.40">
    <property type="match status" value="1"/>
</dbReference>
<dbReference type="InterPro" id="IPR000905">
    <property type="entry name" value="Gcp-like_dom"/>
</dbReference>
<organism evidence="2 3">
    <name type="scientific">Candidatus Magasanikbacteria bacterium CG10_big_fil_rev_8_21_14_0_10_43_6</name>
    <dbReference type="NCBI Taxonomy" id="1974650"/>
    <lineage>
        <taxon>Bacteria</taxon>
        <taxon>Candidatus Magasanikiibacteriota</taxon>
    </lineage>
</organism>
<sequence>MYLCIDLSQKDVLSLAFFTEETVEYKKYNKKNRELLLCIKDALQDMGLEKDALLGIMVVVGSGSFTNTRIAVTVANAWGYANQVPLLAIDVLDVDDLQNRIVELLAQPVGQYISATYSGEPNIGAPKK</sequence>
<evidence type="ECO:0000313" key="3">
    <source>
        <dbReference type="Proteomes" id="UP000229362"/>
    </source>
</evidence>
<reference evidence="3" key="1">
    <citation type="submission" date="2017-09" db="EMBL/GenBank/DDBJ databases">
        <title>Depth-based differentiation of microbial function through sediment-hosted aquifers and enrichment of novel symbionts in the deep terrestrial subsurface.</title>
        <authorList>
            <person name="Probst A.J."/>
            <person name="Ladd B."/>
            <person name="Jarett J.K."/>
            <person name="Geller-Mcgrath D.E."/>
            <person name="Sieber C.M.K."/>
            <person name="Emerson J.B."/>
            <person name="Anantharaman K."/>
            <person name="Thomas B.C."/>
            <person name="Malmstrom R."/>
            <person name="Stieglmeier M."/>
            <person name="Klingl A."/>
            <person name="Woyke T."/>
            <person name="Ryan C.M."/>
            <person name="Banfield J.F."/>
        </authorList>
    </citation>
    <scope>NUCLEOTIDE SEQUENCE [LARGE SCALE GENOMIC DNA]</scope>
</reference>
<dbReference type="InterPro" id="IPR043129">
    <property type="entry name" value="ATPase_NBD"/>
</dbReference>
<evidence type="ECO:0000313" key="2">
    <source>
        <dbReference type="EMBL" id="PIT86810.1"/>
    </source>
</evidence>
<gene>
    <name evidence="2" type="ORF">COU33_01095</name>
</gene>
<name>A0A2M6W270_9BACT</name>
<accession>A0A2M6W270</accession>
<dbReference type="SUPFAM" id="SSF53067">
    <property type="entry name" value="Actin-like ATPase domain"/>
    <property type="match status" value="1"/>
</dbReference>
<proteinExistence type="predicted"/>
<dbReference type="AlphaFoldDB" id="A0A2M6W270"/>